<sequence length="94" mass="10485">MDLIEIAFKDNCITLVRLESTMTRTQIYRVMEDFEKSPEISVIRISIMAGVSGPASWSLNLTLLRGPRESAAYTVSGRLALSQPLEIICLIPSR</sequence>
<feature type="non-terminal residue" evidence="1">
    <location>
        <position position="1"/>
    </location>
</feature>
<evidence type="ECO:0000313" key="1">
    <source>
        <dbReference type="EMBL" id="PUU82649.1"/>
    </source>
</evidence>
<dbReference type="Proteomes" id="UP000244722">
    <property type="component" value="Unassembled WGS sequence"/>
</dbReference>
<dbReference type="EMBL" id="NESQ01000024">
    <property type="protein sequence ID" value="PUU82649.1"/>
    <property type="molecule type" value="Genomic_DNA"/>
</dbReference>
<gene>
    <name evidence="1" type="ORF">B9Z19DRAFT_1154398</name>
</gene>
<dbReference type="OrthoDB" id="448448at2759"/>
<evidence type="ECO:0000313" key="2">
    <source>
        <dbReference type="Proteomes" id="UP000244722"/>
    </source>
</evidence>
<accession>A0A2T7A4I7</accession>
<keyword evidence="2" id="KW-1185">Reference proteome</keyword>
<protein>
    <submittedName>
        <fullName evidence="1">Uncharacterized protein</fullName>
    </submittedName>
</protein>
<dbReference type="STRING" id="42251.A0A2T7A4I7"/>
<proteinExistence type="predicted"/>
<organism evidence="1 2">
    <name type="scientific">Tuber borchii</name>
    <name type="common">White truffle</name>
    <dbReference type="NCBI Taxonomy" id="42251"/>
    <lineage>
        <taxon>Eukaryota</taxon>
        <taxon>Fungi</taxon>
        <taxon>Dikarya</taxon>
        <taxon>Ascomycota</taxon>
        <taxon>Pezizomycotina</taxon>
        <taxon>Pezizomycetes</taxon>
        <taxon>Pezizales</taxon>
        <taxon>Tuberaceae</taxon>
        <taxon>Tuber</taxon>
    </lineage>
</organism>
<reference evidence="1 2" key="1">
    <citation type="submission" date="2017-04" db="EMBL/GenBank/DDBJ databases">
        <title>Draft genome sequence of Tuber borchii Vittad., a whitish edible truffle.</title>
        <authorList>
            <consortium name="DOE Joint Genome Institute"/>
            <person name="Murat C."/>
            <person name="Kuo A."/>
            <person name="Barry K.W."/>
            <person name="Clum A."/>
            <person name="Dockter R.B."/>
            <person name="Fauchery L."/>
            <person name="Iotti M."/>
            <person name="Kohler A."/>
            <person name="Labutti K."/>
            <person name="Lindquist E.A."/>
            <person name="Lipzen A."/>
            <person name="Ohm R.A."/>
            <person name="Wang M."/>
            <person name="Grigoriev I.V."/>
            <person name="Zambonelli A."/>
            <person name="Martin F.M."/>
        </authorList>
    </citation>
    <scope>NUCLEOTIDE SEQUENCE [LARGE SCALE GENOMIC DNA]</scope>
    <source>
        <strain evidence="1 2">Tbo3840</strain>
    </source>
</reference>
<name>A0A2T7A4I7_TUBBO</name>
<dbReference type="AlphaFoldDB" id="A0A2T7A4I7"/>
<comment type="caution">
    <text evidence="1">The sequence shown here is derived from an EMBL/GenBank/DDBJ whole genome shotgun (WGS) entry which is preliminary data.</text>
</comment>